<reference evidence="3 4" key="1">
    <citation type="submission" date="2014-03" db="EMBL/GenBank/DDBJ databases">
        <title>Bradyrhizobium valentinum sp. nov., isolated from effective nodules of Lupinus mariae-josephae, a lupine endemic of basic-lime soils in Eastern Spain.</title>
        <authorList>
            <person name="Duran D."/>
            <person name="Rey L."/>
            <person name="Navarro A."/>
            <person name="Busquets A."/>
            <person name="Imperial J."/>
            <person name="Ruiz-Argueso T."/>
        </authorList>
    </citation>
    <scope>NUCLEOTIDE SEQUENCE [LARGE SCALE GENOMIC DNA]</scope>
    <source>
        <strain evidence="3 4">CCBAU 23086</strain>
    </source>
</reference>
<evidence type="ECO:0000313" key="3">
    <source>
        <dbReference type="EMBL" id="KRR26073.1"/>
    </source>
</evidence>
<evidence type="ECO:0000256" key="1">
    <source>
        <dbReference type="SAM" id="MobiDB-lite"/>
    </source>
</evidence>
<evidence type="ECO:0000256" key="2">
    <source>
        <dbReference type="SAM" id="Phobius"/>
    </source>
</evidence>
<accession>A0A0R3N147</accession>
<protein>
    <submittedName>
        <fullName evidence="3">Uncharacterized protein</fullName>
    </submittedName>
</protein>
<evidence type="ECO:0000313" key="4">
    <source>
        <dbReference type="Proteomes" id="UP000051660"/>
    </source>
</evidence>
<dbReference type="AlphaFoldDB" id="A0A0R3N147"/>
<feature type="transmembrane region" description="Helical" evidence="2">
    <location>
        <begin position="36"/>
        <end position="58"/>
    </location>
</feature>
<name>A0A0R3N147_9BRAD</name>
<dbReference type="RefSeq" id="WP_057857367.1">
    <property type="nucleotide sequence ID" value="NZ_LLYB01000049.1"/>
</dbReference>
<keyword evidence="2" id="KW-0472">Membrane</keyword>
<dbReference type="OrthoDB" id="8477812at2"/>
<dbReference type="Proteomes" id="UP000051660">
    <property type="component" value="Unassembled WGS sequence"/>
</dbReference>
<dbReference type="SUPFAM" id="SSF82171">
    <property type="entry name" value="DPP6 N-terminal domain-like"/>
    <property type="match status" value="1"/>
</dbReference>
<gene>
    <name evidence="3" type="ORF">CQ14_26635</name>
</gene>
<dbReference type="EMBL" id="LLYB01000049">
    <property type="protein sequence ID" value="KRR26073.1"/>
    <property type="molecule type" value="Genomic_DNA"/>
</dbReference>
<feature type="region of interest" description="Disordered" evidence="1">
    <location>
        <begin position="1"/>
        <end position="27"/>
    </location>
</feature>
<keyword evidence="2" id="KW-1133">Transmembrane helix</keyword>
<comment type="caution">
    <text evidence="3">The sequence shown here is derived from an EMBL/GenBank/DDBJ whole genome shotgun (WGS) entry which is preliminary data.</text>
</comment>
<sequence length="381" mass="40043">MPVPADGETADAEGLSVDRRDARSSGDNTPALRRRLLICLAIVVLIGAIGGAILIQFAPDLLFDEPSCASPPGDPKRGGCIASLPIPDIVVTISATVHLSPDGDTLLLGGPLRNDTTKVVLAGFNIAERREAWRTALDDFGPDVRVTVSKTGDKAAAWGAGGIRVLNLPSGSAVIAVPAEAIGTHLFFDVAFSEDGNDVLTGDASRRKSFRLAGAASEPGPDPGFDRIDTCRPLGHVGQSNLGTVRSRDGRMVVLLPTAMTAAPVQVGRSAPSRELSAAICGTSSVAVLVGPAGWEDVTALFASFSPNNDRLAIVYAGKTPRGQWRTLIDIWDAQGRMQRLASFPVRGNVGYRIGWSHDARRLAAVRSRNDATDALIYAIP</sequence>
<keyword evidence="2" id="KW-0812">Transmembrane</keyword>
<organism evidence="3 4">
    <name type="scientific">Bradyrhizobium lablabi</name>
    <dbReference type="NCBI Taxonomy" id="722472"/>
    <lineage>
        <taxon>Bacteria</taxon>
        <taxon>Pseudomonadati</taxon>
        <taxon>Pseudomonadota</taxon>
        <taxon>Alphaproteobacteria</taxon>
        <taxon>Hyphomicrobiales</taxon>
        <taxon>Nitrobacteraceae</taxon>
        <taxon>Bradyrhizobium</taxon>
    </lineage>
</organism>
<proteinExistence type="predicted"/>